<evidence type="ECO:0000256" key="6">
    <source>
        <dbReference type="RuleBase" id="RU280813"/>
    </source>
</evidence>
<feature type="transmembrane region" description="Helical" evidence="6">
    <location>
        <begin position="190"/>
        <end position="217"/>
    </location>
</feature>
<comment type="caution">
    <text evidence="6">Lacks conserved residue(s) required for the propagation of feature annotation.</text>
</comment>
<protein>
    <recommendedName>
        <fullName evidence="6">Serpentine receptor class gamma</fullName>
    </recommendedName>
</protein>
<evidence type="ECO:0000256" key="1">
    <source>
        <dbReference type="ARBA" id="ARBA00004141"/>
    </source>
</evidence>
<dbReference type="InterPro" id="IPR051119">
    <property type="entry name" value="Nematode_SR-like"/>
</dbReference>
<comment type="caution">
    <text evidence="7">The sequence shown here is derived from an EMBL/GenBank/DDBJ whole genome shotgun (WGS) entry which is preliminary data.</text>
</comment>
<dbReference type="EMBL" id="JAKKPZ010000100">
    <property type="protein sequence ID" value="KAI1702366.1"/>
    <property type="molecule type" value="Genomic_DNA"/>
</dbReference>
<dbReference type="Proteomes" id="UP001201812">
    <property type="component" value="Unassembled WGS sequence"/>
</dbReference>
<feature type="transmembrane region" description="Helical" evidence="6">
    <location>
        <begin position="60"/>
        <end position="81"/>
    </location>
</feature>
<name>A0AAD4MS55_9BILA</name>
<accession>A0AAD4MS55</accession>
<proteinExistence type="inferred from homology"/>
<dbReference type="AlphaFoldDB" id="A0AAD4MS55"/>
<dbReference type="GO" id="GO:0016020">
    <property type="term" value="C:membrane"/>
    <property type="evidence" value="ECO:0007669"/>
    <property type="project" value="UniProtKB-SubCell"/>
</dbReference>
<keyword evidence="5 6" id="KW-0472">Membrane</keyword>
<keyword evidence="4 6" id="KW-1133">Transmembrane helix</keyword>
<dbReference type="PANTHER" id="PTHR31627">
    <property type="entry name" value="SERPENTINE RECEPTOR CLASS GAMMA-RELATED"/>
    <property type="match status" value="1"/>
</dbReference>
<sequence>MGSNESSNIGEAIFAFLAEHLHFLYNPPLSAVIPLPYAIPTIALDIFINCIVIQHFKTPFYRLYTFFSVARCLAWFSYFYMYRASSTHFFYPIYELIPQNGWIPAFLVFFFYYVIYVKYFLEFTLTLNRFTVLAFPLAYVKLWKKIMLYIILIALLYPFLLTWHILYYGATSALLPTGYYLASMSRSNNSFNYMAVNVVYGLSVALMNIYICIKLFLRRKRNANVTTLTNNQGAEIELNLILFTCYLFIFALLVALCEVQFSE</sequence>
<comment type="similarity">
    <text evidence="2 6">Belongs to the nematode receptor-like protein srg family.</text>
</comment>
<dbReference type="InterPro" id="IPR000609">
    <property type="entry name" value="7TM_GPCR_serpentine_rcpt_Srg"/>
</dbReference>
<evidence type="ECO:0000313" key="8">
    <source>
        <dbReference type="Proteomes" id="UP001201812"/>
    </source>
</evidence>
<feature type="transmembrane region" description="Helical" evidence="6">
    <location>
        <begin position="146"/>
        <end position="170"/>
    </location>
</feature>
<dbReference type="GO" id="GO:0004888">
    <property type="term" value="F:transmembrane signaling receptor activity"/>
    <property type="evidence" value="ECO:0007669"/>
    <property type="project" value="InterPro"/>
</dbReference>
<feature type="transmembrane region" description="Helical" evidence="6">
    <location>
        <begin position="31"/>
        <end position="53"/>
    </location>
</feature>
<evidence type="ECO:0000313" key="7">
    <source>
        <dbReference type="EMBL" id="KAI1702366.1"/>
    </source>
</evidence>
<keyword evidence="8" id="KW-1185">Reference proteome</keyword>
<reference evidence="7" key="1">
    <citation type="submission" date="2022-01" db="EMBL/GenBank/DDBJ databases">
        <title>Genome Sequence Resource for Two Populations of Ditylenchus destructor, the Migratory Endoparasitic Phytonematode.</title>
        <authorList>
            <person name="Zhang H."/>
            <person name="Lin R."/>
            <person name="Xie B."/>
        </authorList>
    </citation>
    <scope>NUCLEOTIDE SEQUENCE</scope>
    <source>
        <strain evidence="7">BazhouSP</strain>
    </source>
</reference>
<evidence type="ECO:0000256" key="3">
    <source>
        <dbReference type="ARBA" id="ARBA00022692"/>
    </source>
</evidence>
<feature type="transmembrane region" description="Helical" evidence="6">
    <location>
        <begin position="238"/>
        <end position="261"/>
    </location>
</feature>
<evidence type="ECO:0000256" key="4">
    <source>
        <dbReference type="ARBA" id="ARBA00022989"/>
    </source>
</evidence>
<dbReference type="PRINTS" id="PR00698">
    <property type="entry name" value="TMPROTEINSRG"/>
</dbReference>
<dbReference type="GO" id="GO:0007606">
    <property type="term" value="P:sensory perception of chemical stimulus"/>
    <property type="evidence" value="ECO:0007669"/>
    <property type="project" value="UniProtKB-UniRule"/>
</dbReference>
<evidence type="ECO:0000256" key="2">
    <source>
        <dbReference type="ARBA" id="ARBA00005692"/>
    </source>
</evidence>
<dbReference type="Pfam" id="PF02118">
    <property type="entry name" value="Srg"/>
    <property type="match status" value="1"/>
</dbReference>
<gene>
    <name evidence="7" type="ORF">DdX_15548</name>
</gene>
<evidence type="ECO:0000256" key="5">
    <source>
        <dbReference type="ARBA" id="ARBA00023136"/>
    </source>
</evidence>
<organism evidence="7 8">
    <name type="scientific">Ditylenchus destructor</name>
    <dbReference type="NCBI Taxonomy" id="166010"/>
    <lineage>
        <taxon>Eukaryota</taxon>
        <taxon>Metazoa</taxon>
        <taxon>Ecdysozoa</taxon>
        <taxon>Nematoda</taxon>
        <taxon>Chromadorea</taxon>
        <taxon>Rhabditida</taxon>
        <taxon>Tylenchina</taxon>
        <taxon>Tylenchomorpha</taxon>
        <taxon>Sphaerularioidea</taxon>
        <taxon>Anguinidae</taxon>
        <taxon>Anguininae</taxon>
        <taxon>Ditylenchus</taxon>
    </lineage>
</organism>
<feature type="transmembrane region" description="Helical" evidence="6">
    <location>
        <begin position="101"/>
        <end position="121"/>
    </location>
</feature>
<comment type="subcellular location">
    <subcellularLocation>
        <location evidence="1">Membrane</location>
        <topology evidence="1">Multi-pass membrane protein</topology>
    </subcellularLocation>
</comment>
<keyword evidence="3 6" id="KW-0812">Transmembrane</keyword>